<feature type="non-terminal residue" evidence="2">
    <location>
        <position position="1"/>
    </location>
</feature>
<accession>A0A131XWR9</accession>
<proteinExistence type="evidence at transcript level"/>
<dbReference type="InterPro" id="IPR052201">
    <property type="entry name" value="LRR-containing_regulator"/>
</dbReference>
<protein>
    <recommendedName>
        <fullName evidence="3">Ran gtpase-activating protein</fullName>
    </recommendedName>
</protein>
<dbReference type="PANTHER" id="PTHR24111:SF0">
    <property type="entry name" value="LEUCINE-RICH REPEAT-CONTAINING PROTEIN"/>
    <property type="match status" value="1"/>
</dbReference>
<sequence length="773" mass="87221">PDDRATKDSASLFEHTKHLKSLYPGGPTSKYIHSKLRDISNRIGDDFFAVCTESSTQSCHLVDRFDSWNRFLGEINLELSEKELGRIGINMLVEKTVEEFYLHYVFLDVQKDVPKKWGPYFLLHWLLKHHCCIKTLYICESSFEYLPLLHDALHLSCGLEELVLDRGVNGEALERILPAVRTLVKLKVFASGVSPYGLDSLGAALPRVSGLASLQLDCGPMDAYYAQLLLSGMSDCPSLAELTIKDYFLLPREGAALAEFVAESTALRKLCLLDGGHSGMKQLARFFKGLASNRSLEELCLSDFILEKHLRGLLVEAVSHINILKIQKLKPFYEGIDGDDILSQKLHFYARNDGDALAELVARNTGLRELVCDRCGAECVAAFSRAIRKNTRLQKLQLTLYHMEMQNYKELLTALSCNQSLQELVLDNVLENIVVDLCQLVWETETEGRVKFPVIFKDVLKFTCAIKKCSKLTRLAYKSMFNSLPLPRDAFSELIHYHQLKSLVICERNGPIESECFSDIARFLSWTRTLKDVTLSFPTTAESTNALLHAILQNRSLSELNISEWTFESSDLQLLCDIIRTKKTLTQLNLRLMTWRECNAVDSLAEHLWSNLNLLKVAVQVNHLRDNASFQQRICTATQRNLSTLRCAVQFVMGSSSRRYAAAFEKISDLPSLVEAVQESANKPKEEAKEMVESCKRNLDCNFLAVVGVVKDAVVCEPNGQLQLDCIGLDNWLLIRRYLRVTDIMPEPRGGSGHHRALATTAQFMCAGCDRMV</sequence>
<keyword evidence="1" id="KW-0677">Repeat</keyword>
<dbReference type="InterPro" id="IPR032675">
    <property type="entry name" value="LRR_dom_sf"/>
</dbReference>
<evidence type="ECO:0008006" key="3">
    <source>
        <dbReference type="Google" id="ProtNLM"/>
    </source>
</evidence>
<evidence type="ECO:0000313" key="2">
    <source>
        <dbReference type="EMBL" id="JAP70688.1"/>
    </source>
</evidence>
<dbReference type="SUPFAM" id="SSF52047">
    <property type="entry name" value="RNI-like"/>
    <property type="match status" value="1"/>
</dbReference>
<name>A0A131XWR9_IXORI</name>
<dbReference type="EMBL" id="GEFM01005108">
    <property type="protein sequence ID" value="JAP70688.1"/>
    <property type="molecule type" value="mRNA"/>
</dbReference>
<reference evidence="2" key="1">
    <citation type="submission" date="2016-02" db="EMBL/GenBank/DDBJ databases">
        <title>RNAseq analyses of the midgut from blood- or serum-fed Ixodes ricinus ticks.</title>
        <authorList>
            <person name="Perner J."/>
            <person name="Provaznik J."/>
            <person name="Schrenkova J."/>
            <person name="Urbanova V."/>
            <person name="Ribeiro J.M."/>
            <person name="Kopacek P."/>
        </authorList>
    </citation>
    <scope>NUCLEOTIDE SEQUENCE</scope>
    <source>
        <tissue evidence="2">Gut</tissue>
    </source>
</reference>
<organism evidence="2">
    <name type="scientific">Ixodes ricinus</name>
    <name type="common">Common tick</name>
    <name type="synonym">Acarus ricinus</name>
    <dbReference type="NCBI Taxonomy" id="34613"/>
    <lineage>
        <taxon>Eukaryota</taxon>
        <taxon>Metazoa</taxon>
        <taxon>Ecdysozoa</taxon>
        <taxon>Arthropoda</taxon>
        <taxon>Chelicerata</taxon>
        <taxon>Arachnida</taxon>
        <taxon>Acari</taxon>
        <taxon>Parasitiformes</taxon>
        <taxon>Ixodida</taxon>
        <taxon>Ixodoidea</taxon>
        <taxon>Ixodidae</taxon>
        <taxon>Ixodinae</taxon>
        <taxon>Ixodes</taxon>
    </lineage>
</organism>
<evidence type="ECO:0000256" key="1">
    <source>
        <dbReference type="ARBA" id="ARBA00022737"/>
    </source>
</evidence>
<dbReference type="PANTHER" id="PTHR24111">
    <property type="entry name" value="LEUCINE-RICH REPEAT-CONTAINING PROTEIN 34"/>
    <property type="match status" value="1"/>
</dbReference>
<dbReference type="AlphaFoldDB" id="A0A131XWR9"/>
<dbReference type="Gene3D" id="3.80.10.10">
    <property type="entry name" value="Ribonuclease Inhibitor"/>
    <property type="match status" value="3"/>
</dbReference>